<dbReference type="EMBL" id="SGBD01000004">
    <property type="protein sequence ID" value="RZD14186.1"/>
    <property type="molecule type" value="Genomic_DNA"/>
</dbReference>
<accession>A0A519BAD3</accession>
<evidence type="ECO:0000313" key="2">
    <source>
        <dbReference type="EMBL" id="RZD14186.1"/>
    </source>
</evidence>
<feature type="chain" id="PRO_5022239918" description="DsrE/DsrF-like family protein" evidence="1">
    <location>
        <begin position="29"/>
        <end position="196"/>
    </location>
</feature>
<organism evidence="2 3">
    <name type="scientific">Candidatus Acidulodesulfobacterium ferriphilum</name>
    <dbReference type="NCBI Taxonomy" id="2597223"/>
    <lineage>
        <taxon>Bacteria</taxon>
        <taxon>Deltaproteobacteria</taxon>
        <taxon>Candidatus Acidulodesulfobacterales</taxon>
        <taxon>Candidatus Acidulodesulfobacterium</taxon>
    </lineage>
</organism>
<dbReference type="PANTHER" id="PTHR37691">
    <property type="entry name" value="BLR3518 PROTEIN"/>
    <property type="match status" value="1"/>
</dbReference>
<protein>
    <recommendedName>
        <fullName evidence="4">DsrE/DsrF-like family protein</fullName>
    </recommendedName>
</protein>
<dbReference type="InterPro" id="IPR027396">
    <property type="entry name" value="DsrEFH-like"/>
</dbReference>
<comment type="caution">
    <text evidence="2">The sequence shown here is derived from an EMBL/GenBank/DDBJ whole genome shotgun (WGS) entry which is preliminary data.</text>
</comment>
<evidence type="ECO:0000256" key="1">
    <source>
        <dbReference type="SAM" id="SignalP"/>
    </source>
</evidence>
<dbReference type="PANTHER" id="PTHR37691:SF1">
    <property type="entry name" value="BLR3518 PROTEIN"/>
    <property type="match status" value="1"/>
</dbReference>
<dbReference type="Gene3D" id="3.40.1260.10">
    <property type="entry name" value="DsrEFH-like"/>
    <property type="match status" value="1"/>
</dbReference>
<dbReference type="Proteomes" id="UP000320813">
    <property type="component" value="Unassembled WGS sequence"/>
</dbReference>
<sequence>MKKVIYTFITAAAIVITANLVVAPCALASTNGEGISAYLKKYYQNHIRKIRGWHNVNGTRIYFPNTSSKPAFTMGAVSVQGKVYKALYVIDVNKRAVMKKTIKNIKNLLNDPRVKGHIRIELIAFSPGVHIYFKGNGFKNALLKLKKDGVEIAECANTLYELHIPPSKLYSFVKMVPSAQGEIVIREAEGWAYLKP</sequence>
<dbReference type="SUPFAM" id="SSF75169">
    <property type="entry name" value="DsrEFH-like"/>
    <property type="match status" value="1"/>
</dbReference>
<keyword evidence="1" id="KW-0732">Signal</keyword>
<evidence type="ECO:0000313" key="3">
    <source>
        <dbReference type="Proteomes" id="UP000320813"/>
    </source>
</evidence>
<proteinExistence type="predicted"/>
<dbReference type="AlphaFoldDB" id="A0A519BAD3"/>
<name>A0A519BAD3_9DELT</name>
<reference evidence="2 3" key="1">
    <citation type="submission" date="2019-01" db="EMBL/GenBank/DDBJ databases">
        <title>Insights into ecological role of a new deltaproteobacterial order Candidatus Sinidesulfobacterales (Sva0485) by metagenomics and metatranscriptomics.</title>
        <authorList>
            <person name="Tan S."/>
            <person name="Liu J."/>
            <person name="Fang Y."/>
            <person name="Hedlund B.P."/>
            <person name="Lian Z.H."/>
            <person name="Huang L.Y."/>
            <person name="Li J.T."/>
            <person name="Huang L.N."/>
            <person name="Li W.J."/>
            <person name="Jiang H.C."/>
            <person name="Dong H.L."/>
            <person name="Shu W.S."/>
        </authorList>
    </citation>
    <scope>NUCLEOTIDE SEQUENCE [LARGE SCALE GENOMIC DNA]</scope>
    <source>
        <strain evidence="2">AP3</strain>
    </source>
</reference>
<gene>
    <name evidence="2" type="ORF">EVJ47_08110</name>
</gene>
<feature type="signal peptide" evidence="1">
    <location>
        <begin position="1"/>
        <end position="28"/>
    </location>
</feature>
<evidence type="ECO:0008006" key="4">
    <source>
        <dbReference type="Google" id="ProtNLM"/>
    </source>
</evidence>